<keyword evidence="2" id="KW-1185">Reference proteome</keyword>
<organism evidence="1 2">
    <name type="scientific">Elysia crispata</name>
    <name type="common">lettuce slug</name>
    <dbReference type="NCBI Taxonomy" id="231223"/>
    <lineage>
        <taxon>Eukaryota</taxon>
        <taxon>Metazoa</taxon>
        <taxon>Spiralia</taxon>
        <taxon>Lophotrochozoa</taxon>
        <taxon>Mollusca</taxon>
        <taxon>Gastropoda</taxon>
        <taxon>Heterobranchia</taxon>
        <taxon>Euthyneura</taxon>
        <taxon>Panpulmonata</taxon>
        <taxon>Sacoglossa</taxon>
        <taxon>Placobranchoidea</taxon>
        <taxon>Plakobranchidae</taxon>
        <taxon>Elysia</taxon>
    </lineage>
</organism>
<evidence type="ECO:0000313" key="2">
    <source>
        <dbReference type="Proteomes" id="UP001283361"/>
    </source>
</evidence>
<reference evidence="1" key="1">
    <citation type="journal article" date="2023" name="G3 (Bethesda)">
        <title>A reference genome for the long-term kleptoplast-retaining sea slug Elysia crispata morphotype clarki.</title>
        <authorList>
            <person name="Eastman K.E."/>
            <person name="Pendleton A.L."/>
            <person name="Shaikh M.A."/>
            <person name="Suttiyut T."/>
            <person name="Ogas R."/>
            <person name="Tomko P."/>
            <person name="Gavelis G."/>
            <person name="Widhalm J.R."/>
            <person name="Wisecaver J.H."/>
        </authorList>
    </citation>
    <scope>NUCLEOTIDE SEQUENCE</scope>
    <source>
        <strain evidence="1">ECLA1</strain>
    </source>
</reference>
<name>A0AAE1AB10_9GAST</name>
<gene>
    <name evidence="1" type="ORF">RRG08_049071</name>
</gene>
<proteinExistence type="predicted"/>
<accession>A0AAE1AB10</accession>
<evidence type="ECO:0000313" key="1">
    <source>
        <dbReference type="EMBL" id="KAK3783936.1"/>
    </source>
</evidence>
<dbReference type="EMBL" id="JAWDGP010002325">
    <property type="protein sequence ID" value="KAK3783936.1"/>
    <property type="molecule type" value="Genomic_DNA"/>
</dbReference>
<sequence length="68" mass="7719">METSRAETRGWPAIVGFPEPEKIHYELVPAHNGGNKERAETACQMEGNIEGRIKHTGRDVNKRARMRC</sequence>
<dbReference type="AlphaFoldDB" id="A0AAE1AB10"/>
<protein>
    <submittedName>
        <fullName evidence="1">Uncharacterized protein</fullName>
    </submittedName>
</protein>
<dbReference type="Proteomes" id="UP001283361">
    <property type="component" value="Unassembled WGS sequence"/>
</dbReference>
<comment type="caution">
    <text evidence="1">The sequence shown here is derived from an EMBL/GenBank/DDBJ whole genome shotgun (WGS) entry which is preliminary data.</text>
</comment>